<dbReference type="InterPro" id="IPR046676">
    <property type="entry name" value="DUF6546"/>
</dbReference>
<proteinExistence type="predicted"/>
<gene>
    <name evidence="2" type="ORF">PGQ11_010732</name>
</gene>
<evidence type="ECO:0000313" key="3">
    <source>
        <dbReference type="Proteomes" id="UP001390339"/>
    </source>
</evidence>
<evidence type="ECO:0000259" key="1">
    <source>
        <dbReference type="Pfam" id="PF20183"/>
    </source>
</evidence>
<protein>
    <recommendedName>
        <fullName evidence="1">DUF6546 domain-containing protein</fullName>
    </recommendedName>
</protein>
<evidence type="ECO:0000313" key="2">
    <source>
        <dbReference type="EMBL" id="KAK8859998.1"/>
    </source>
</evidence>
<feature type="domain" description="DUF6546" evidence="1">
    <location>
        <begin position="302"/>
        <end position="497"/>
    </location>
</feature>
<dbReference type="EMBL" id="JAPCWZ010000006">
    <property type="protein sequence ID" value="KAK8859998.1"/>
    <property type="molecule type" value="Genomic_DNA"/>
</dbReference>
<accession>A0ABR2IAG7</accession>
<comment type="caution">
    <text evidence="2">The sequence shown here is derived from an EMBL/GenBank/DDBJ whole genome shotgun (WGS) entry which is preliminary data.</text>
</comment>
<dbReference type="Proteomes" id="UP001390339">
    <property type="component" value="Unassembled WGS sequence"/>
</dbReference>
<sequence>MASTQPISLTPGLLLWPQIPHEIKEKIWGYLGSKNLEENEVDDAISYPVLATVSKEWQEYFESITFKSLKVDEGRIEALDRIVSSSPRRVGVLRHLHLQIQLLPYDCLESGWRESLCEANANNIIFSNAVTALFKTMKSWPPAGEGEQTTLELSAFSPSDAQHCFKKLGCHKNNTLFQFRPKPKSDFQYYDLIHYWVPSSRLRQQCLYDIIPPNLARRVEGSGLHMHGCVVKFPEVPKFTAFTIRRQCYRKFGAARGLNMMLEALPNLTEFTYEPWMGATSDECHEQKGMEDVLMECVSSKEKIKTVRIFKSFAPLMSHCYDRETNTMPLMPFSLGPFYAEKSGHLDELSLSYITDAEDFFGGIPLTAVGKAFYAWMRWNNLKSLTLTAGELREDRRYGNILKLAAKGMKAMPKLEFMAIWNSGKGHGAVIRYVRTPLNEEPPKLSIQSTWNLRLNSEALTLWEEAAESHGSRYPLEVAYRDLDAERFKCYASLVHYRSDMSLVPGVATSTTMKEMEYDEKVMEWY</sequence>
<reference evidence="2 3" key="1">
    <citation type="journal article" date="2024" name="IMA Fungus">
        <title>Apiospora arundinis, a panoply of carbohydrate-active enzymes and secondary metabolites.</title>
        <authorList>
            <person name="Sorensen T."/>
            <person name="Petersen C."/>
            <person name="Muurmann A.T."/>
            <person name="Christiansen J.V."/>
            <person name="Brundto M.L."/>
            <person name="Overgaard C.K."/>
            <person name="Boysen A.T."/>
            <person name="Wollenberg R.D."/>
            <person name="Larsen T.O."/>
            <person name="Sorensen J.L."/>
            <person name="Nielsen K.L."/>
            <person name="Sondergaard T.E."/>
        </authorList>
    </citation>
    <scope>NUCLEOTIDE SEQUENCE [LARGE SCALE GENOMIC DNA]</scope>
    <source>
        <strain evidence="2 3">AAU 773</strain>
    </source>
</reference>
<name>A0ABR2IAG7_9PEZI</name>
<dbReference type="Pfam" id="PF20183">
    <property type="entry name" value="DUF6546"/>
    <property type="match status" value="1"/>
</dbReference>
<organism evidence="2 3">
    <name type="scientific">Apiospora arundinis</name>
    <dbReference type="NCBI Taxonomy" id="335852"/>
    <lineage>
        <taxon>Eukaryota</taxon>
        <taxon>Fungi</taxon>
        <taxon>Dikarya</taxon>
        <taxon>Ascomycota</taxon>
        <taxon>Pezizomycotina</taxon>
        <taxon>Sordariomycetes</taxon>
        <taxon>Xylariomycetidae</taxon>
        <taxon>Amphisphaeriales</taxon>
        <taxon>Apiosporaceae</taxon>
        <taxon>Apiospora</taxon>
    </lineage>
</organism>
<keyword evidence="3" id="KW-1185">Reference proteome</keyword>